<dbReference type="GO" id="GO:0005524">
    <property type="term" value="F:ATP binding"/>
    <property type="evidence" value="ECO:0007669"/>
    <property type="project" value="UniProtKB-UniRule"/>
</dbReference>
<dbReference type="KEGG" id="nva:G3M78_02045"/>
<evidence type="ECO:0000313" key="9">
    <source>
        <dbReference type="EMBL" id="QPJ64246.1"/>
    </source>
</evidence>
<dbReference type="UniPathway" id="UPA00588">
    <property type="reaction ID" value="UER00649"/>
</dbReference>
<dbReference type="NCBIfam" id="TIGR01351">
    <property type="entry name" value="adk"/>
    <property type="match status" value="1"/>
</dbReference>
<feature type="binding site" evidence="5">
    <location>
        <position position="127"/>
    </location>
    <ligand>
        <name>ATP</name>
        <dbReference type="ChEBI" id="CHEBI:30616"/>
    </ligand>
</feature>
<keyword evidence="5" id="KW-0862">Zinc</keyword>
<evidence type="ECO:0000256" key="4">
    <source>
        <dbReference type="ARBA" id="ARBA00022777"/>
    </source>
</evidence>
<comment type="domain">
    <text evidence="5">Consists of three domains, a large central CORE domain and two small peripheral domains, NMPbind and LID, which undergo movements during catalysis. The LID domain closes over the site of phosphoryl transfer upon ATP binding. Assembling and dissambling the active center during each catalytic cycle provides an effective means to prevent ATP hydrolysis. Some bacteria have evolved a zinc-coordinating structure that stabilizes the LID domain.</text>
</comment>
<gene>
    <name evidence="5" type="primary">adk</name>
    <name evidence="9" type="ORF">G3M78_02045</name>
</gene>
<comment type="caution">
    <text evidence="5">Lacks conserved residue(s) required for the propagation of feature annotation.</text>
</comment>
<dbReference type="InterPro" id="IPR033690">
    <property type="entry name" value="Adenylat_kinase_CS"/>
</dbReference>
<dbReference type="PROSITE" id="PS00113">
    <property type="entry name" value="ADENYLATE_KINASE"/>
    <property type="match status" value="1"/>
</dbReference>
<dbReference type="FunFam" id="3.40.50.300:FF:000106">
    <property type="entry name" value="Adenylate kinase mitochondrial"/>
    <property type="match status" value="1"/>
</dbReference>
<comment type="catalytic activity">
    <reaction evidence="5 7">
        <text>AMP + ATP = 2 ADP</text>
        <dbReference type="Rhea" id="RHEA:12973"/>
        <dbReference type="ChEBI" id="CHEBI:30616"/>
        <dbReference type="ChEBI" id="CHEBI:456215"/>
        <dbReference type="ChEBI" id="CHEBI:456216"/>
        <dbReference type="EC" id="2.7.4.3"/>
    </reaction>
</comment>
<dbReference type="EC" id="2.7.4.3" evidence="5 7"/>
<dbReference type="PRINTS" id="PR00094">
    <property type="entry name" value="ADENYLTKNASE"/>
</dbReference>
<evidence type="ECO:0000256" key="7">
    <source>
        <dbReference type="RuleBase" id="RU003331"/>
    </source>
</evidence>
<feature type="region of interest" description="NMP" evidence="5">
    <location>
        <begin position="30"/>
        <end position="59"/>
    </location>
</feature>
<feature type="domain" description="Adenylate kinase active site lid" evidence="8">
    <location>
        <begin position="127"/>
        <end position="162"/>
    </location>
</feature>
<evidence type="ECO:0000256" key="1">
    <source>
        <dbReference type="ARBA" id="ARBA00022679"/>
    </source>
</evidence>
<feature type="binding site" evidence="5">
    <location>
        <position position="160"/>
    </location>
    <ligand>
        <name>AMP</name>
        <dbReference type="ChEBI" id="CHEBI:456215"/>
    </ligand>
</feature>
<dbReference type="PANTHER" id="PTHR23359">
    <property type="entry name" value="NUCLEOTIDE KINASE"/>
    <property type="match status" value="1"/>
</dbReference>
<dbReference type="NCBIfam" id="NF011100">
    <property type="entry name" value="PRK14527.1"/>
    <property type="match status" value="1"/>
</dbReference>
<feature type="binding site" evidence="5">
    <location>
        <position position="92"/>
    </location>
    <ligand>
        <name>AMP</name>
        <dbReference type="ChEBI" id="CHEBI:456215"/>
    </ligand>
</feature>
<feature type="binding site" evidence="5">
    <location>
        <position position="171"/>
    </location>
    <ligand>
        <name>AMP</name>
        <dbReference type="ChEBI" id="CHEBI:456215"/>
    </ligand>
</feature>
<dbReference type="NCBIfam" id="NF001381">
    <property type="entry name" value="PRK00279.1-3"/>
    <property type="match status" value="1"/>
</dbReference>
<comment type="subunit">
    <text evidence="5 7">Monomer.</text>
</comment>
<dbReference type="GO" id="GO:0008270">
    <property type="term" value="F:zinc ion binding"/>
    <property type="evidence" value="ECO:0007669"/>
    <property type="project" value="UniProtKB-UniRule"/>
</dbReference>
<feature type="binding site" evidence="5">
    <location>
        <begin position="57"/>
        <end position="59"/>
    </location>
    <ligand>
        <name>AMP</name>
        <dbReference type="ChEBI" id="CHEBI:456215"/>
    </ligand>
</feature>
<dbReference type="Pfam" id="PF00406">
    <property type="entry name" value="ADK"/>
    <property type="match status" value="1"/>
</dbReference>
<dbReference type="Gene3D" id="3.40.50.300">
    <property type="entry name" value="P-loop containing nucleotide triphosphate hydrolases"/>
    <property type="match status" value="1"/>
</dbReference>
<evidence type="ECO:0000259" key="8">
    <source>
        <dbReference type="Pfam" id="PF05191"/>
    </source>
</evidence>
<dbReference type="Pfam" id="PF05191">
    <property type="entry name" value="ADK_lid"/>
    <property type="match status" value="1"/>
</dbReference>
<dbReference type="InterPro" id="IPR006259">
    <property type="entry name" value="Adenyl_kin_sub"/>
</dbReference>
<dbReference type="GO" id="GO:0044209">
    <property type="term" value="P:AMP salvage"/>
    <property type="evidence" value="ECO:0007669"/>
    <property type="project" value="UniProtKB-UniRule"/>
</dbReference>
<comment type="pathway">
    <text evidence="5">Purine metabolism; AMP biosynthesis via salvage pathway; AMP from ADP: step 1/1.</text>
</comment>
<feature type="binding site" evidence="5">
    <location>
        <position position="130"/>
    </location>
    <ligand>
        <name>Zn(2+)</name>
        <dbReference type="ChEBI" id="CHEBI:29105"/>
        <note>structural</note>
    </ligand>
</feature>
<dbReference type="EMBL" id="CP048620">
    <property type="protein sequence ID" value="QPJ64246.1"/>
    <property type="molecule type" value="Genomic_DNA"/>
</dbReference>
<dbReference type="AlphaFoldDB" id="A0A7T0G2H8"/>
<feature type="binding site" evidence="5">
    <location>
        <begin position="85"/>
        <end position="88"/>
    </location>
    <ligand>
        <name>AMP</name>
        <dbReference type="ChEBI" id="CHEBI:456215"/>
    </ligand>
</feature>
<feature type="binding site" evidence="5">
    <location>
        <position position="199"/>
    </location>
    <ligand>
        <name>ATP</name>
        <dbReference type="ChEBI" id="CHEBI:30616"/>
    </ligand>
</feature>
<evidence type="ECO:0000256" key="5">
    <source>
        <dbReference type="HAMAP-Rule" id="MF_00235"/>
    </source>
</evidence>
<evidence type="ECO:0000256" key="6">
    <source>
        <dbReference type="RuleBase" id="RU003330"/>
    </source>
</evidence>
<organism evidence="9 10">
    <name type="scientific">Candidatus Nitrohelix vancouverensis</name>
    <dbReference type="NCBI Taxonomy" id="2705534"/>
    <lineage>
        <taxon>Bacteria</taxon>
        <taxon>Pseudomonadati</taxon>
        <taxon>Nitrospinota/Tectimicrobiota group</taxon>
        <taxon>Nitrospinota</taxon>
        <taxon>Nitrospinia</taxon>
        <taxon>Nitrospinales</taxon>
        <taxon>Nitrospinaceae</taxon>
        <taxon>Candidatus Nitrohelix</taxon>
    </lineage>
</organism>
<keyword evidence="2 5" id="KW-0545">Nucleotide biosynthesis</keyword>
<feature type="binding site" evidence="5">
    <location>
        <position position="153"/>
    </location>
    <ligand>
        <name>Zn(2+)</name>
        <dbReference type="ChEBI" id="CHEBI:29105"/>
        <note>structural</note>
    </ligand>
</feature>
<feature type="binding site" evidence="5">
    <location>
        <position position="36"/>
    </location>
    <ligand>
        <name>AMP</name>
        <dbReference type="ChEBI" id="CHEBI:456215"/>
    </ligand>
</feature>
<feature type="binding site" evidence="5">
    <location>
        <position position="150"/>
    </location>
    <ligand>
        <name>Zn(2+)</name>
        <dbReference type="ChEBI" id="CHEBI:29105"/>
        <note>structural</note>
    </ligand>
</feature>
<comment type="similarity">
    <text evidence="5 6">Belongs to the adenylate kinase family.</text>
</comment>
<keyword evidence="5" id="KW-0963">Cytoplasm</keyword>
<feature type="binding site" evidence="5">
    <location>
        <begin position="10"/>
        <end position="15"/>
    </location>
    <ligand>
        <name>ATP</name>
        <dbReference type="ChEBI" id="CHEBI:30616"/>
    </ligand>
</feature>
<dbReference type="InterPro" id="IPR000850">
    <property type="entry name" value="Adenylat/UMP-CMP_kin"/>
</dbReference>
<evidence type="ECO:0000313" key="10">
    <source>
        <dbReference type="Proteomes" id="UP000594464"/>
    </source>
</evidence>
<feature type="binding site" evidence="5">
    <location>
        <position position="133"/>
    </location>
    <ligand>
        <name>Zn(2+)</name>
        <dbReference type="ChEBI" id="CHEBI:29105"/>
        <note>structural</note>
    </ligand>
</feature>
<evidence type="ECO:0000256" key="3">
    <source>
        <dbReference type="ARBA" id="ARBA00022741"/>
    </source>
</evidence>
<dbReference type="Proteomes" id="UP000594464">
    <property type="component" value="Chromosome"/>
</dbReference>
<sequence length="213" mass="23812">MRLILLGPPGAGKGTQAKLLIDKYHIPQVSTGDILRQAIKDQTAIGLEAKNYMDAGNLVPDDLVIDLIRERVKEEDCKDGFILDGFPRTRVQAEKLSEMLQSMGVDLDAVIEIAVDENALIDRLTGRRTCSECGTMFHQSARPPKEKGVCDGCRGELIQREDDKRETIVNRLEIYKKETQPLIEFYKNQGRLKTALGEGNVEQVFSRVCALLP</sequence>
<keyword evidence="4 5" id="KW-0418">Kinase</keyword>
<keyword evidence="5 7" id="KW-0067">ATP-binding</keyword>
<feature type="region of interest" description="LID" evidence="5">
    <location>
        <begin position="126"/>
        <end position="163"/>
    </location>
</feature>
<keyword evidence="1 5" id="KW-0808">Transferase</keyword>
<reference evidence="10" key="1">
    <citation type="submission" date="2020-02" db="EMBL/GenBank/DDBJ databases">
        <title>Genomic and physiological characterization of two novel Nitrospinaceae genera.</title>
        <authorList>
            <person name="Mueller A.J."/>
            <person name="Jung M.-Y."/>
            <person name="Strachan C.R."/>
            <person name="Herbold C.W."/>
            <person name="Kirkegaard R.H."/>
            <person name="Daims H."/>
        </authorList>
    </citation>
    <scope>NUCLEOTIDE SEQUENCE [LARGE SCALE GENOMIC DNA]</scope>
</reference>
<dbReference type="SUPFAM" id="SSF52540">
    <property type="entry name" value="P-loop containing nucleoside triphosphate hydrolases"/>
    <property type="match status" value="1"/>
</dbReference>
<keyword evidence="5" id="KW-0479">Metal-binding</keyword>
<dbReference type="HAMAP" id="MF_00235">
    <property type="entry name" value="Adenylate_kinase_Adk"/>
    <property type="match status" value="1"/>
</dbReference>
<accession>A0A7T0G2H8</accession>
<feature type="binding site" evidence="5">
    <location>
        <position position="31"/>
    </location>
    <ligand>
        <name>AMP</name>
        <dbReference type="ChEBI" id="CHEBI:456215"/>
    </ligand>
</feature>
<dbReference type="InterPro" id="IPR007862">
    <property type="entry name" value="Adenylate_kinase_lid-dom"/>
</dbReference>
<evidence type="ECO:0000256" key="2">
    <source>
        <dbReference type="ARBA" id="ARBA00022727"/>
    </source>
</evidence>
<dbReference type="GO" id="GO:0005737">
    <property type="term" value="C:cytoplasm"/>
    <property type="evidence" value="ECO:0007669"/>
    <property type="project" value="UniProtKB-SubCell"/>
</dbReference>
<keyword evidence="3 5" id="KW-0547">Nucleotide-binding</keyword>
<dbReference type="CDD" id="cd01428">
    <property type="entry name" value="ADK"/>
    <property type="match status" value="1"/>
</dbReference>
<dbReference type="InterPro" id="IPR027417">
    <property type="entry name" value="P-loop_NTPase"/>
</dbReference>
<dbReference type="NCBIfam" id="NF001380">
    <property type="entry name" value="PRK00279.1-2"/>
    <property type="match status" value="1"/>
</dbReference>
<comment type="subcellular location">
    <subcellularLocation>
        <location evidence="5 7">Cytoplasm</location>
    </subcellularLocation>
</comment>
<protein>
    <recommendedName>
        <fullName evidence="5 7">Adenylate kinase</fullName>
        <shortName evidence="5">AK</shortName>
        <ecNumber evidence="5 7">2.7.4.3</ecNumber>
    </recommendedName>
    <alternativeName>
        <fullName evidence="5">ATP-AMP transphosphorylase</fullName>
    </alternativeName>
    <alternativeName>
        <fullName evidence="5">ATP:AMP phosphotransferase</fullName>
    </alternativeName>
    <alternativeName>
        <fullName evidence="5">Adenylate monophosphate kinase</fullName>
    </alternativeName>
</protein>
<comment type="function">
    <text evidence="5">Catalyzes the reversible transfer of the terminal phosphate group between ATP and AMP. Plays an important role in cellular energy homeostasis and in adenine nucleotide metabolism.</text>
</comment>
<name>A0A7T0G2H8_9BACT</name>
<proteinExistence type="inferred from homology"/>
<dbReference type="GO" id="GO:0004017">
    <property type="term" value="F:AMP kinase activity"/>
    <property type="evidence" value="ECO:0007669"/>
    <property type="project" value="UniProtKB-UniRule"/>
</dbReference>